<feature type="non-terminal residue" evidence="2">
    <location>
        <position position="349"/>
    </location>
</feature>
<organism evidence="2 3">
    <name type="scientific">Prorocentrum cordatum</name>
    <dbReference type="NCBI Taxonomy" id="2364126"/>
    <lineage>
        <taxon>Eukaryota</taxon>
        <taxon>Sar</taxon>
        <taxon>Alveolata</taxon>
        <taxon>Dinophyceae</taxon>
        <taxon>Prorocentrales</taxon>
        <taxon>Prorocentraceae</taxon>
        <taxon>Prorocentrum</taxon>
    </lineage>
</organism>
<evidence type="ECO:0000256" key="1">
    <source>
        <dbReference type="SAM" id="MobiDB-lite"/>
    </source>
</evidence>
<feature type="region of interest" description="Disordered" evidence="1">
    <location>
        <begin position="164"/>
        <end position="191"/>
    </location>
</feature>
<dbReference type="EMBL" id="CAUYUJ010018427">
    <property type="protein sequence ID" value="CAK0883535.1"/>
    <property type="molecule type" value="Genomic_DNA"/>
</dbReference>
<reference evidence="2" key="1">
    <citation type="submission" date="2023-10" db="EMBL/GenBank/DDBJ databases">
        <authorList>
            <person name="Chen Y."/>
            <person name="Shah S."/>
            <person name="Dougan E. K."/>
            <person name="Thang M."/>
            <person name="Chan C."/>
        </authorList>
    </citation>
    <scope>NUCLEOTIDE SEQUENCE [LARGE SCALE GENOMIC DNA]</scope>
</reference>
<proteinExistence type="predicted"/>
<accession>A0ABN9WEI9</accession>
<feature type="region of interest" description="Disordered" evidence="1">
    <location>
        <begin position="1"/>
        <end position="81"/>
    </location>
</feature>
<evidence type="ECO:0000313" key="3">
    <source>
        <dbReference type="Proteomes" id="UP001189429"/>
    </source>
</evidence>
<gene>
    <name evidence="2" type="ORF">PCOR1329_LOCUS65728</name>
</gene>
<feature type="compositionally biased region" description="Basic and acidic residues" evidence="1">
    <location>
        <begin position="26"/>
        <end position="36"/>
    </location>
</feature>
<feature type="compositionally biased region" description="Basic residues" evidence="1">
    <location>
        <begin position="16"/>
        <end position="25"/>
    </location>
</feature>
<comment type="caution">
    <text evidence="2">The sequence shown here is derived from an EMBL/GenBank/DDBJ whole genome shotgun (WGS) entry which is preliminary data.</text>
</comment>
<evidence type="ECO:0000313" key="2">
    <source>
        <dbReference type="EMBL" id="CAK0883535.1"/>
    </source>
</evidence>
<dbReference type="Proteomes" id="UP001189429">
    <property type="component" value="Unassembled WGS sequence"/>
</dbReference>
<name>A0ABN9WEI9_9DINO</name>
<sequence>MPAGVRKSIKSEARSLSRRPVKKKEPKSEDDSRSPERYSMSSTGSRRPSTDSSERFSDRTRTRCRRRDSEIEDSTAPDKAPSWMKQLIEGIRTSNYRIEAMEQNFAQEVQVLQSSISNTDKNVQSLNFKLQTLEASTAVSIQEAVAAAVDTKLKRIDATLCELQSTPTPRSGPTARRAPTPGPRQDGRHSAMERAHRVIVVGFPRKMMQASLRRAADLILASGVPQSSPRPTVRTYDMTKKITLDFTDSTKATDFLNMLQAGAPVQFPDPIYPQQMITLRAKRDMAPGTRLLFLAMGKVRGVLAPVVRQVGKEMGSNGLGGDVHILRSAEDPAQICHIDLVNNESEPPQ</sequence>
<keyword evidence="3" id="KW-1185">Reference proteome</keyword>
<protein>
    <submittedName>
        <fullName evidence="2">Uncharacterized protein</fullName>
    </submittedName>
</protein>
<feature type="compositionally biased region" description="Basic and acidic residues" evidence="1">
    <location>
        <begin position="48"/>
        <end position="61"/>
    </location>
</feature>